<organism evidence="1 2">
    <name type="scientific">Serratia ficaria</name>
    <dbReference type="NCBI Taxonomy" id="61651"/>
    <lineage>
        <taxon>Bacteria</taxon>
        <taxon>Pseudomonadati</taxon>
        <taxon>Pseudomonadota</taxon>
        <taxon>Gammaproteobacteria</taxon>
        <taxon>Enterobacterales</taxon>
        <taxon>Yersiniaceae</taxon>
        <taxon>Serratia</taxon>
    </lineage>
</organism>
<gene>
    <name evidence="1" type="ORF">SAMEA4384070_01869</name>
</gene>
<evidence type="ECO:0000313" key="2">
    <source>
        <dbReference type="Proteomes" id="UP000215134"/>
    </source>
</evidence>
<keyword evidence="2" id="KW-1185">Reference proteome</keyword>
<sequence length="128" mass="15164">MDRGIVRDTMKNCRFLIVLSILTLTACTQWERPGAVNSTRDAEYAECRSRGYERFPPDMVRDVEFGYEDEYVRCEKNKKDCPAGYRYEKQPSFKTVQNDRNAAARDATIEACMYGKGWREKTYYWPQW</sequence>
<dbReference type="Proteomes" id="UP000215134">
    <property type="component" value="Chromosome 1"/>
</dbReference>
<evidence type="ECO:0000313" key="1">
    <source>
        <dbReference type="EMBL" id="SNV99024.1"/>
    </source>
</evidence>
<dbReference type="KEGG" id="sfj:SAMEA4384070_1869"/>
<evidence type="ECO:0008006" key="3">
    <source>
        <dbReference type="Google" id="ProtNLM"/>
    </source>
</evidence>
<name>A0A240BTH5_SERFI</name>
<proteinExistence type="predicted"/>
<accession>A0A240BTH5</accession>
<reference evidence="1 2" key="1">
    <citation type="submission" date="2017-06" db="EMBL/GenBank/DDBJ databases">
        <authorList>
            <consortium name="Pathogen Informatics"/>
        </authorList>
    </citation>
    <scope>NUCLEOTIDE SEQUENCE [LARGE SCALE GENOMIC DNA]</scope>
    <source>
        <strain evidence="1 2">NCTC12148</strain>
    </source>
</reference>
<dbReference type="EMBL" id="LT906479">
    <property type="protein sequence ID" value="SNV99024.1"/>
    <property type="molecule type" value="Genomic_DNA"/>
</dbReference>
<dbReference type="PROSITE" id="PS51257">
    <property type="entry name" value="PROKAR_LIPOPROTEIN"/>
    <property type="match status" value="1"/>
</dbReference>
<protein>
    <recommendedName>
        <fullName evidence="3">Lipoprotein</fullName>
    </recommendedName>
</protein>
<dbReference type="AlphaFoldDB" id="A0A240BTH5"/>